<feature type="compositionally biased region" description="Low complexity" evidence="6">
    <location>
        <begin position="60"/>
        <end position="88"/>
    </location>
</feature>
<dbReference type="SMART" id="SM00066">
    <property type="entry name" value="GAL4"/>
    <property type="match status" value="1"/>
</dbReference>
<dbReference type="CDD" id="cd00067">
    <property type="entry name" value="GAL4"/>
    <property type="match status" value="1"/>
</dbReference>
<accession>A0A9W5YSU7</accession>
<evidence type="ECO:0000256" key="3">
    <source>
        <dbReference type="ARBA" id="ARBA00023125"/>
    </source>
</evidence>
<reference evidence="8" key="1">
    <citation type="submission" date="2022-07" db="EMBL/GenBank/DDBJ databases">
        <title>Taxonomy of Aspergillus series Nigri: significant species reduction supported by multi-species coalescent approaches.</title>
        <authorList>
            <person name="Bian C."/>
            <person name="Kusuya Y."/>
            <person name="Sklenar F."/>
            <person name="D'hooge E."/>
            <person name="Yaguchi T."/>
            <person name="Takahashi H."/>
            <person name="Hubka V."/>
        </authorList>
    </citation>
    <scope>NUCLEOTIDE SEQUENCE</scope>
    <source>
        <strain evidence="8">CBS 733.88</strain>
    </source>
</reference>
<dbReference type="PANTHER" id="PTHR31001">
    <property type="entry name" value="UNCHARACTERIZED TRANSCRIPTIONAL REGULATORY PROTEIN"/>
    <property type="match status" value="1"/>
</dbReference>
<evidence type="ECO:0000256" key="6">
    <source>
        <dbReference type="SAM" id="MobiDB-lite"/>
    </source>
</evidence>
<dbReference type="InterPro" id="IPR050613">
    <property type="entry name" value="Sec_Metabolite_Reg"/>
</dbReference>
<dbReference type="Gene3D" id="4.10.240.10">
    <property type="entry name" value="Zn(2)-C6 fungal-type DNA-binding domain"/>
    <property type="match status" value="1"/>
</dbReference>
<dbReference type="Pfam" id="PF00172">
    <property type="entry name" value="Zn_clus"/>
    <property type="match status" value="1"/>
</dbReference>
<evidence type="ECO:0000256" key="2">
    <source>
        <dbReference type="ARBA" id="ARBA00023015"/>
    </source>
</evidence>
<proteinExistence type="predicted"/>
<dbReference type="InterPro" id="IPR036864">
    <property type="entry name" value="Zn2-C6_fun-type_DNA-bd_sf"/>
</dbReference>
<comment type="subcellular location">
    <subcellularLocation>
        <location evidence="1">Nucleus</location>
    </subcellularLocation>
</comment>
<dbReference type="GO" id="GO:0008270">
    <property type="term" value="F:zinc ion binding"/>
    <property type="evidence" value="ECO:0007669"/>
    <property type="project" value="InterPro"/>
</dbReference>
<organism evidence="8 9">
    <name type="scientific">Aspergillus brasiliensis</name>
    <dbReference type="NCBI Taxonomy" id="319629"/>
    <lineage>
        <taxon>Eukaryota</taxon>
        <taxon>Fungi</taxon>
        <taxon>Dikarya</taxon>
        <taxon>Ascomycota</taxon>
        <taxon>Pezizomycotina</taxon>
        <taxon>Eurotiomycetes</taxon>
        <taxon>Eurotiomycetidae</taxon>
        <taxon>Eurotiales</taxon>
        <taxon>Aspergillaceae</taxon>
        <taxon>Aspergillus</taxon>
        <taxon>Aspergillus subgen. Circumdati</taxon>
    </lineage>
</organism>
<evidence type="ECO:0000313" key="8">
    <source>
        <dbReference type="EMBL" id="GKZ22397.1"/>
    </source>
</evidence>
<sequence length="589" mass="64776">MSLLRSNGVPSSCEPCRKSKIRCDHAVPCGRCRRRRKPALCVYQPAPMSKHLNRTDRSSTDSISCGSGSNTTAPASTSSSSASSAWTSPLPPPSHLRDRYLDWSHRGTSTPSTGVFGPTSYLSVLRDDIDDGSSSSLALFAKSLQQNTSAIIDESQIQLGAELLLILLDDFALYEHMATARFDHCQGDLFPPSALHLILLSIRTMLHEAISEPANPLPSLLTLSRSMFAASSTPFIVDPAITPTEYFSGMSNRWEIIGLVFTVIGCSACLLPQHDLAAYWPPNRPPLDRKGLAAVCVSASEICLRFLDYTGVISEQLCWATLEHASLLTLLHGDYDYRPYKSLSALITLLFTLGYHHRDTTSKLPFFRAEHRKRLVVATYAMDKGLSTFLGRPPRMIRRYITIEPPLDIAFTDIIASPEVLDAVMTRLDSNGWNMEGAYTRGSYARACFMMGVVREAVLEISLESNIDEEEGLGLEGRIAEISTLATKTRLSLPSSLYHVSTPSDFDRCPETAKVCLFLHMDSLYDEFILQRILVQRMGASTAKLIAVAHELLDNLLLLIANRAVGGGDGNSVVWIVCPFLLLSSSSSF</sequence>
<evidence type="ECO:0000256" key="4">
    <source>
        <dbReference type="ARBA" id="ARBA00023163"/>
    </source>
</evidence>
<protein>
    <recommendedName>
        <fullName evidence="7">Zn(2)-C6 fungal-type domain-containing protein</fullName>
    </recommendedName>
</protein>
<dbReference type="Proteomes" id="UP001143548">
    <property type="component" value="Unassembled WGS sequence"/>
</dbReference>
<keyword evidence="5" id="KW-0539">Nucleus</keyword>
<dbReference type="SUPFAM" id="SSF57701">
    <property type="entry name" value="Zn2/Cys6 DNA-binding domain"/>
    <property type="match status" value="1"/>
</dbReference>
<dbReference type="PROSITE" id="PS00463">
    <property type="entry name" value="ZN2_CY6_FUNGAL_1"/>
    <property type="match status" value="1"/>
</dbReference>
<dbReference type="AlphaFoldDB" id="A0A9W5YSU7"/>
<dbReference type="InterPro" id="IPR001138">
    <property type="entry name" value="Zn2Cys6_DnaBD"/>
</dbReference>
<comment type="caution">
    <text evidence="8">The sequence shown here is derived from an EMBL/GenBank/DDBJ whole genome shotgun (WGS) entry which is preliminary data.</text>
</comment>
<dbReference type="PROSITE" id="PS50048">
    <property type="entry name" value="ZN2_CY6_FUNGAL_2"/>
    <property type="match status" value="1"/>
</dbReference>
<gene>
    <name evidence="8" type="ORF">AbraCBS73388_008545</name>
</gene>
<dbReference type="PANTHER" id="PTHR31001:SF53">
    <property type="entry name" value="ZN(II)2CYS6 TRANSCRIPTION FACTOR (EUROFUNG)"/>
    <property type="match status" value="1"/>
</dbReference>
<keyword evidence="3" id="KW-0238">DNA-binding</keyword>
<dbReference type="GO" id="GO:0003677">
    <property type="term" value="F:DNA binding"/>
    <property type="evidence" value="ECO:0007669"/>
    <property type="project" value="UniProtKB-KW"/>
</dbReference>
<name>A0A9W5YSU7_9EURO</name>
<dbReference type="GO" id="GO:0005634">
    <property type="term" value="C:nucleus"/>
    <property type="evidence" value="ECO:0007669"/>
    <property type="project" value="UniProtKB-SubCell"/>
</dbReference>
<keyword evidence="2" id="KW-0805">Transcription regulation</keyword>
<dbReference type="EMBL" id="BROQ01000051">
    <property type="protein sequence ID" value="GKZ22397.1"/>
    <property type="molecule type" value="Genomic_DNA"/>
</dbReference>
<evidence type="ECO:0000256" key="5">
    <source>
        <dbReference type="ARBA" id="ARBA00023242"/>
    </source>
</evidence>
<evidence type="ECO:0000259" key="7">
    <source>
        <dbReference type="PROSITE" id="PS50048"/>
    </source>
</evidence>
<keyword evidence="4" id="KW-0804">Transcription</keyword>
<feature type="region of interest" description="Disordered" evidence="6">
    <location>
        <begin position="50"/>
        <end position="93"/>
    </location>
</feature>
<evidence type="ECO:0000256" key="1">
    <source>
        <dbReference type="ARBA" id="ARBA00004123"/>
    </source>
</evidence>
<feature type="domain" description="Zn(2)-C6 fungal-type" evidence="7">
    <location>
        <begin position="12"/>
        <end position="43"/>
    </location>
</feature>
<evidence type="ECO:0000313" key="9">
    <source>
        <dbReference type="Proteomes" id="UP001143548"/>
    </source>
</evidence>
<dbReference type="GO" id="GO:0000981">
    <property type="term" value="F:DNA-binding transcription factor activity, RNA polymerase II-specific"/>
    <property type="evidence" value="ECO:0007669"/>
    <property type="project" value="InterPro"/>
</dbReference>
<dbReference type="GO" id="GO:0009893">
    <property type="term" value="P:positive regulation of metabolic process"/>
    <property type="evidence" value="ECO:0007669"/>
    <property type="project" value="UniProtKB-ARBA"/>
</dbReference>
<dbReference type="CDD" id="cd12148">
    <property type="entry name" value="fungal_TF_MHR"/>
    <property type="match status" value="1"/>
</dbReference>